<evidence type="ECO:0000313" key="2">
    <source>
        <dbReference type="EMBL" id="CAB4606616.1"/>
    </source>
</evidence>
<dbReference type="AlphaFoldDB" id="A0A6J6H0D3"/>
<feature type="domain" description="J" evidence="1">
    <location>
        <begin position="4"/>
        <end position="58"/>
    </location>
</feature>
<name>A0A6J6H0D3_9ZZZZ</name>
<gene>
    <name evidence="2" type="ORF">UFOPK1874_00153</name>
</gene>
<protein>
    <submittedName>
        <fullName evidence="2">Unannotated protein</fullName>
    </submittedName>
</protein>
<dbReference type="EMBL" id="CAEZUX010000006">
    <property type="protein sequence ID" value="CAB4606616.1"/>
    <property type="molecule type" value="Genomic_DNA"/>
</dbReference>
<evidence type="ECO:0000259" key="1">
    <source>
        <dbReference type="SMART" id="SM00271"/>
    </source>
</evidence>
<dbReference type="SMART" id="SM00271">
    <property type="entry name" value="DnaJ"/>
    <property type="match status" value="1"/>
</dbReference>
<accession>A0A6J6H0D3</accession>
<proteinExistence type="predicted"/>
<dbReference type="Gene3D" id="1.10.287.110">
    <property type="entry name" value="DnaJ domain"/>
    <property type="match status" value="1"/>
</dbReference>
<dbReference type="InterPro" id="IPR001623">
    <property type="entry name" value="DnaJ_domain"/>
</dbReference>
<organism evidence="2">
    <name type="scientific">freshwater metagenome</name>
    <dbReference type="NCBI Taxonomy" id="449393"/>
    <lineage>
        <taxon>unclassified sequences</taxon>
        <taxon>metagenomes</taxon>
        <taxon>ecological metagenomes</taxon>
    </lineage>
</organism>
<dbReference type="InterPro" id="IPR036869">
    <property type="entry name" value="J_dom_sf"/>
</dbReference>
<dbReference type="SUPFAM" id="SSF46565">
    <property type="entry name" value="Chaperone J-domain"/>
    <property type="match status" value="1"/>
</dbReference>
<sequence length="182" mass="19960">MKPSQAFALLEIDPGCSSDEIRKAWRTKSTIHHPDAGGSNEAMVSLNLALEIALDWSPVVEALEAPIPSKKPDSAMASRIRRDVSSFTVNVLPVDCWMALEVVAALCGPTIQDDPPYMLEFLLHDSSLPHSRNGWCRCECVPEAGATTVHLTVGSTHSSEIPDLNDVRDFLVEQFNHIDWPG</sequence>
<dbReference type="CDD" id="cd06257">
    <property type="entry name" value="DnaJ"/>
    <property type="match status" value="1"/>
</dbReference>
<reference evidence="2" key="1">
    <citation type="submission" date="2020-05" db="EMBL/GenBank/DDBJ databases">
        <authorList>
            <person name="Chiriac C."/>
            <person name="Salcher M."/>
            <person name="Ghai R."/>
            <person name="Kavagutti S V."/>
        </authorList>
    </citation>
    <scope>NUCLEOTIDE SEQUENCE</scope>
</reference>